<dbReference type="EMBL" id="JAACNH010015477">
    <property type="protein sequence ID" value="KAG8429026.1"/>
    <property type="molecule type" value="Genomic_DNA"/>
</dbReference>
<keyword evidence="2" id="KW-1185">Reference proteome</keyword>
<accession>A0A8T2IFR6</accession>
<name>A0A8T2IFR6_9PIPI</name>
<organism evidence="1 2">
    <name type="scientific">Hymenochirus boettgeri</name>
    <name type="common">Congo dwarf clawed frog</name>
    <dbReference type="NCBI Taxonomy" id="247094"/>
    <lineage>
        <taxon>Eukaryota</taxon>
        <taxon>Metazoa</taxon>
        <taxon>Chordata</taxon>
        <taxon>Craniata</taxon>
        <taxon>Vertebrata</taxon>
        <taxon>Euteleostomi</taxon>
        <taxon>Amphibia</taxon>
        <taxon>Batrachia</taxon>
        <taxon>Anura</taxon>
        <taxon>Pipoidea</taxon>
        <taxon>Pipidae</taxon>
        <taxon>Pipinae</taxon>
        <taxon>Hymenochirus</taxon>
    </lineage>
</organism>
<dbReference type="AlphaFoldDB" id="A0A8T2IFR6"/>
<reference evidence="1" key="1">
    <citation type="thesis" date="2020" institute="ProQuest LLC" country="789 East Eisenhower Parkway, Ann Arbor, MI, USA">
        <title>Comparative Genomics and Chromosome Evolution.</title>
        <authorList>
            <person name="Mudd A.B."/>
        </authorList>
    </citation>
    <scope>NUCLEOTIDE SEQUENCE</scope>
    <source>
        <strain evidence="1">Female2</strain>
        <tissue evidence="1">Blood</tissue>
    </source>
</reference>
<evidence type="ECO:0000313" key="2">
    <source>
        <dbReference type="Proteomes" id="UP000812440"/>
    </source>
</evidence>
<dbReference type="Proteomes" id="UP000812440">
    <property type="component" value="Unassembled WGS sequence"/>
</dbReference>
<proteinExistence type="predicted"/>
<evidence type="ECO:0000313" key="1">
    <source>
        <dbReference type="EMBL" id="KAG8429026.1"/>
    </source>
</evidence>
<sequence>MNGGSGFGGYALTGWGRSGDSTWRAGVGCERSLARWGGLWAQTSGGGQGAPMLARWGRSGAPYCSRLGAVGLSAGGRWGGLRRLSARLRLVWGPLLARLAAVGASAWRAWGRSGALLLRRGGASSGCCGGLGPSLARCGRSRVASAGALCCVFWDALRGRAGCGLGALHAGALGSGLGRTHAGARRGLGPSAGAPLAAVFWAPLLARWGVLGRSAAAPGASLLARGGGSGPIGWRCWCGLGALCRLSWRGLGLPLGVVAASGRLLGAGGGLRGRSSWRACAVWGRSAGALGAVWGACHVRGGAGSAGAAVWGALLAPGVLSWGALLARWVGAGLRADLAGALCGGASLGPCAWASKLAPGGGLGRSAGRAGGGPGAAVGGLCWCRCGGPWSLGCARWWSGLGPPALTGARRRSGGASAWRAGAVWGLCCARLRRPGALLRAGGGLGPHPGALGGRSGAPCSSAGGLGALMGSLGRSGRSAGVAGARFWSRASGALAAVWGASGWRRCEGRQVEGRECKLISRCNLR</sequence>
<protein>
    <submittedName>
        <fullName evidence="1">Uncharacterized protein</fullName>
    </submittedName>
</protein>
<comment type="caution">
    <text evidence="1">The sequence shown here is derived from an EMBL/GenBank/DDBJ whole genome shotgun (WGS) entry which is preliminary data.</text>
</comment>
<gene>
    <name evidence="1" type="ORF">GDO86_018496</name>
</gene>